<protein>
    <submittedName>
        <fullName evidence="8">CoA pyrophosphatase</fullName>
    </submittedName>
</protein>
<name>A0A6B1DNR8_9CHLR</name>
<keyword evidence="4" id="KW-0378">Hydrolase</keyword>
<evidence type="ECO:0000256" key="1">
    <source>
        <dbReference type="ARBA" id="ARBA00001936"/>
    </source>
</evidence>
<dbReference type="SUPFAM" id="SSF55811">
    <property type="entry name" value="Nudix"/>
    <property type="match status" value="1"/>
</dbReference>
<dbReference type="InterPro" id="IPR015797">
    <property type="entry name" value="NUDIX_hydrolase-like_dom_sf"/>
</dbReference>
<dbReference type="PROSITE" id="PS51462">
    <property type="entry name" value="NUDIX"/>
    <property type="match status" value="1"/>
</dbReference>
<feature type="domain" description="Nudix hydrolase" evidence="7">
    <location>
        <begin position="16"/>
        <end position="151"/>
    </location>
</feature>
<keyword evidence="6" id="KW-0464">Manganese</keyword>
<accession>A0A6B1DNR8</accession>
<dbReference type="InterPro" id="IPR045121">
    <property type="entry name" value="CoAse"/>
</dbReference>
<keyword evidence="3" id="KW-0479">Metal-binding</keyword>
<evidence type="ECO:0000313" key="8">
    <source>
        <dbReference type="EMBL" id="MYD89359.1"/>
    </source>
</evidence>
<dbReference type="GO" id="GO:0010945">
    <property type="term" value="F:coenzyme A diphosphatase activity"/>
    <property type="evidence" value="ECO:0007669"/>
    <property type="project" value="InterPro"/>
</dbReference>
<dbReference type="EMBL" id="VXPY01000017">
    <property type="protein sequence ID" value="MYD89359.1"/>
    <property type="molecule type" value="Genomic_DNA"/>
</dbReference>
<organism evidence="8">
    <name type="scientific">Caldilineaceae bacterium SB0662_bin_9</name>
    <dbReference type="NCBI Taxonomy" id="2605258"/>
    <lineage>
        <taxon>Bacteria</taxon>
        <taxon>Bacillati</taxon>
        <taxon>Chloroflexota</taxon>
        <taxon>Caldilineae</taxon>
        <taxon>Caldilineales</taxon>
        <taxon>Caldilineaceae</taxon>
    </lineage>
</organism>
<dbReference type="AlphaFoldDB" id="A0A6B1DNR8"/>
<dbReference type="CDD" id="cd03426">
    <property type="entry name" value="NUDIX_CoAse_Nudt7"/>
    <property type="match status" value="1"/>
</dbReference>
<keyword evidence="5" id="KW-0460">Magnesium</keyword>
<evidence type="ECO:0000259" key="7">
    <source>
        <dbReference type="PROSITE" id="PS51462"/>
    </source>
</evidence>
<dbReference type="Pfam" id="PF00293">
    <property type="entry name" value="NUDIX"/>
    <property type="match status" value="1"/>
</dbReference>
<gene>
    <name evidence="8" type="ORF">F4Y08_03325</name>
</gene>
<proteinExistence type="predicted"/>
<sequence>MAPDPRRNNPDRQRRPLRQAGVLFLFYARDGHVHLPFIERPRYDGPHSGQIALPGGKREVGDPDLAATAVRETGEEIGVPGSCIRVLGQLTPVYIPNSHYMVTPSVGLMSAVPAFRPDPAEVKAVLECPLALLLDPACRKREIWNIGNLDVNVPFFHVGEHRIWGATAMMLAELLEIIRRKEAEAG</sequence>
<evidence type="ECO:0000256" key="5">
    <source>
        <dbReference type="ARBA" id="ARBA00022842"/>
    </source>
</evidence>
<comment type="cofactor">
    <cofactor evidence="1">
        <name>Mn(2+)</name>
        <dbReference type="ChEBI" id="CHEBI:29035"/>
    </cofactor>
</comment>
<evidence type="ECO:0000256" key="6">
    <source>
        <dbReference type="ARBA" id="ARBA00023211"/>
    </source>
</evidence>
<dbReference type="InterPro" id="IPR000086">
    <property type="entry name" value="NUDIX_hydrolase_dom"/>
</dbReference>
<dbReference type="PANTHER" id="PTHR12992">
    <property type="entry name" value="NUDIX HYDROLASE"/>
    <property type="match status" value="1"/>
</dbReference>
<evidence type="ECO:0000256" key="3">
    <source>
        <dbReference type="ARBA" id="ARBA00022723"/>
    </source>
</evidence>
<dbReference type="Gene3D" id="3.90.79.10">
    <property type="entry name" value="Nucleoside Triphosphate Pyrophosphohydrolase"/>
    <property type="match status" value="1"/>
</dbReference>
<comment type="caution">
    <text evidence="8">The sequence shown here is derived from an EMBL/GenBank/DDBJ whole genome shotgun (WGS) entry which is preliminary data.</text>
</comment>
<dbReference type="GO" id="GO:0046872">
    <property type="term" value="F:metal ion binding"/>
    <property type="evidence" value="ECO:0007669"/>
    <property type="project" value="UniProtKB-KW"/>
</dbReference>
<reference evidence="8" key="1">
    <citation type="submission" date="2019-09" db="EMBL/GenBank/DDBJ databases">
        <title>Characterisation of the sponge microbiome using genome-centric metagenomics.</title>
        <authorList>
            <person name="Engelberts J.P."/>
            <person name="Robbins S.J."/>
            <person name="De Goeij J.M."/>
            <person name="Aranda M."/>
            <person name="Bell S.C."/>
            <person name="Webster N.S."/>
        </authorList>
    </citation>
    <scope>NUCLEOTIDE SEQUENCE</scope>
    <source>
        <strain evidence="8">SB0662_bin_9</strain>
    </source>
</reference>
<evidence type="ECO:0000256" key="4">
    <source>
        <dbReference type="ARBA" id="ARBA00022801"/>
    </source>
</evidence>
<dbReference type="PANTHER" id="PTHR12992:SF11">
    <property type="entry name" value="MITOCHONDRIAL COENZYME A DIPHOSPHATASE NUDT8"/>
    <property type="match status" value="1"/>
</dbReference>
<evidence type="ECO:0000256" key="2">
    <source>
        <dbReference type="ARBA" id="ARBA00001946"/>
    </source>
</evidence>
<comment type="cofactor">
    <cofactor evidence="2">
        <name>Mg(2+)</name>
        <dbReference type="ChEBI" id="CHEBI:18420"/>
    </cofactor>
</comment>